<dbReference type="PANTHER" id="PTHR31044:SF33">
    <property type="entry name" value="PLASMODESMATA CALLOSE-BINDING PROTEIN 5"/>
    <property type="match status" value="1"/>
</dbReference>
<gene>
    <name evidence="11" type="ORF">RHSIM_Rhsim04G0072900</name>
</gene>
<dbReference type="SMART" id="SM00768">
    <property type="entry name" value="X8"/>
    <property type="match status" value="1"/>
</dbReference>
<evidence type="ECO:0000256" key="1">
    <source>
        <dbReference type="ARBA" id="ARBA00004609"/>
    </source>
</evidence>
<protein>
    <recommendedName>
        <fullName evidence="10">X8 domain-containing protein</fullName>
    </recommendedName>
</protein>
<feature type="chain" id="PRO_5032594667" description="X8 domain-containing protein" evidence="9">
    <location>
        <begin position="29"/>
        <end position="199"/>
    </location>
</feature>
<keyword evidence="4 9" id="KW-0732">Signal</keyword>
<dbReference type="InterPro" id="IPR044788">
    <property type="entry name" value="X8_dom_prot"/>
</dbReference>
<keyword evidence="3" id="KW-0336">GPI-anchor</keyword>
<dbReference type="GO" id="GO:0009506">
    <property type="term" value="C:plasmodesma"/>
    <property type="evidence" value="ECO:0007669"/>
    <property type="project" value="UniProtKB-ARBA"/>
</dbReference>
<evidence type="ECO:0000256" key="9">
    <source>
        <dbReference type="SAM" id="SignalP"/>
    </source>
</evidence>
<dbReference type="PANTHER" id="PTHR31044">
    <property type="entry name" value="BETA-1,3 GLUCANASE"/>
    <property type="match status" value="1"/>
</dbReference>
<name>A0A834HES7_RHOSS</name>
<evidence type="ECO:0000256" key="2">
    <source>
        <dbReference type="ARBA" id="ARBA00022475"/>
    </source>
</evidence>
<dbReference type="Proteomes" id="UP000626092">
    <property type="component" value="Unassembled WGS sequence"/>
</dbReference>
<dbReference type="AlphaFoldDB" id="A0A834HES7"/>
<evidence type="ECO:0000256" key="3">
    <source>
        <dbReference type="ARBA" id="ARBA00022622"/>
    </source>
</evidence>
<keyword evidence="12" id="KW-1185">Reference proteome</keyword>
<evidence type="ECO:0000256" key="8">
    <source>
        <dbReference type="ARBA" id="ARBA00023288"/>
    </source>
</evidence>
<keyword evidence="6" id="KW-1015">Disulfide bond</keyword>
<organism evidence="11 12">
    <name type="scientific">Rhododendron simsii</name>
    <name type="common">Sims's rhododendron</name>
    <dbReference type="NCBI Taxonomy" id="118357"/>
    <lineage>
        <taxon>Eukaryota</taxon>
        <taxon>Viridiplantae</taxon>
        <taxon>Streptophyta</taxon>
        <taxon>Embryophyta</taxon>
        <taxon>Tracheophyta</taxon>
        <taxon>Spermatophyta</taxon>
        <taxon>Magnoliopsida</taxon>
        <taxon>eudicotyledons</taxon>
        <taxon>Gunneridae</taxon>
        <taxon>Pentapetalae</taxon>
        <taxon>asterids</taxon>
        <taxon>Ericales</taxon>
        <taxon>Ericaceae</taxon>
        <taxon>Ericoideae</taxon>
        <taxon>Rhodoreae</taxon>
        <taxon>Rhododendron</taxon>
    </lineage>
</organism>
<evidence type="ECO:0000313" key="12">
    <source>
        <dbReference type="Proteomes" id="UP000626092"/>
    </source>
</evidence>
<comment type="subcellular location">
    <subcellularLocation>
        <location evidence="1">Cell membrane</location>
        <topology evidence="1">Lipid-anchor</topology>
        <topology evidence="1">GPI-anchor</topology>
    </subcellularLocation>
</comment>
<dbReference type="InterPro" id="IPR012946">
    <property type="entry name" value="X8"/>
</dbReference>
<keyword evidence="2" id="KW-1003">Cell membrane</keyword>
<comment type="caution">
    <text evidence="11">The sequence shown here is derived from an EMBL/GenBank/DDBJ whole genome shotgun (WGS) entry which is preliminary data.</text>
</comment>
<dbReference type="EMBL" id="WJXA01000004">
    <property type="protein sequence ID" value="KAF7146785.1"/>
    <property type="molecule type" value="Genomic_DNA"/>
</dbReference>
<feature type="signal peptide" evidence="9">
    <location>
        <begin position="1"/>
        <end position="28"/>
    </location>
</feature>
<dbReference type="Gene3D" id="1.20.58.1040">
    <property type="match status" value="1"/>
</dbReference>
<dbReference type="GO" id="GO:0005886">
    <property type="term" value="C:plasma membrane"/>
    <property type="evidence" value="ECO:0007669"/>
    <property type="project" value="UniProtKB-SubCell"/>
</dbReference>
<keyword evidence="5" id="KW-0472">Membrane</keyword>
<keyword evidence="7" id="KW-0325">Glycoprotein</keyword>
<dbReference type="Pfam" id="PF07983">
    <property type="entry name" value="X8"/>
    <property type="match status" value="1"/>
</dbReference>
<evidence type="ECO:0000259" key="10">
    <source>
        <dbReference type="SMART" id="SM00768"/>
    </source>
</evidence>
<dbReference type="GO" id="GO:0098552">
    <property type="term" value="C:side of membrane"/>
    <property type="evidence" value="ECO:0007669"/>
    <property type="project" value="UniProtKB-KW"/>
</dbReference>
<sequence length="199" mass="20640">MAIPPSPSLILSFIFLTTTHLLHSPSHASPLALNRLRLQTAVTQSASAASNGGAASSVQLWCVAKNNAEDSALQSALDWACGSGKCDCGRIQPGGPCYDSADLLSTASYAFNDYFLKNGLTEDSCNFNGVAALTSLNPSHGSCKFPSSLAVNNGSVAGSTILGLSPDSEDLSGGDNVNAGKLCWAFITFHLLYASLQLH</sequence>
<keyword evidence="8" id="KW-0449">Lipoprotein</keyword>
<evidence type="ECO:0000256" key="6">
    <source>
        <dbReference type="ARBA" id="ARBA00023157"/>
    </source>
</evidence>
<evidence type="ECO:0000256" key="7">
    <source>
        <dbReference type="ARBA" id="ARBA00023180"/>
    </source>
</evidence>
<accession>A0A834HES7</accession>
<dbReference type="OrthoDB" id="1919050at2759"/>
<evidence type="ECO:0000256" key="5">
    <source>
        <dbReference type="ARBA" id="ARBA00023136"/>
    </source>
</evidence>
<feature type="domain" description="X8" evidence="10">
    <location>
        <begin position="60"/>
        <end position="145"/>
    </location>
</feature>
<evidence type="ECO:0000256" key="4">
    <source>
        <dbReference type="ARBA" id="ARBA00022729"/>
    </source>
</evidence>
<proteinExistence type="predicted"/>
<dbReference type="FunFam" id="1.20.58.1040:FF:000001">
    <property type="entry name" value="Glucan endo-1,3-beta-glucosidase 4"/>
    <property type="match status" value="1"/>
</dbReference>
<evidence type="ECO:0000313" key="11">
    <source>
        <dbReference type="EMBL" id="KAF7146785.1"/>
    </source>
</evidence>
<reference evidence="11" key="1">
    <citation type="submission" date="2019-11" db="EMBL/GenBank/DDBJ databases">
        <authorList>
            <person name="Liu Y."/>
            <person name="Hou J."/>
            <person name="Li T.-Q."/>
            <person name="Guan C.-H."/>
            <person name="Wu X."/>
            <person name="Wu H.-Z."/>
            <person name="Ling F."/>
            <person name="Zhang R."/>
            <person name="Shi X.-G."/>
            <person name="Ren J.-P."/>
            <person name="Chen E.-F."/>
            <person name="Sun J.-M."/>
        </authorList>
    </citation>
    <scope>NUCLEOTIDE SEQUENCE</scope>
    <source>
        <strain evidence="11">Adult_tree_wgs_1</strain>
        <tissue evidence="11">Leaves</tissue>
    </source>
</reference>